<keyword evidence="2" id="KW-1185">Reference proteome</keyword>
<evidence type="ECO:0000313" key="1">
    <source>
        <dbReference type="EMBL" id="MFC3863126.1"/>
    </source>
</evidence>
<sequence length="64" mass="7283">MKTLASGESYAGTFNAIIDKYSPGQYRVPARQLQGLRPVLYFADSTWQQPEFSPAAQDIRFEIR</sequence>
<name>A0ABV8AET5_9DEIO</name>
<organism evidence="1 2">
    <name type="scientific">Deinococcus antarcticus</name>
    <dbReference type="NCBI Taxonomy" id="1298767"/>
    <lineage>
        <taxon>Bacteria</taxon>
        <taxon>Thermotogati</taxon>
        <taxon>Deinococcota</taxon>
        <taxon>Deinococci</taxon>
        <taxon>Deinococcales</taxon>
        <taxon>Deinococcaceae</taxon>
        <taxon>Deinococcus</taxon>
    </lineage>
</organism>
<dbReference type="EMBL" id="JBHRZF010000231">
    <property type="protein sequence ID" value="MFC3863126.1"/>
    <property type="molecule type" value="Genomic_DNA"/>
</dbReference>
<protein>
    <submittedName>
        <fullName evidence="1">Uncharacterized protein</fullName>
    </submittedName>
</protein>
<comment type="caution">
    <text evidence="1">The sequence shown here is derived from an EMBL/GenBank/DDBJ whole genome shotgun (WGS) entry which is preliminary data.</text>
</comment>
<proteinExistence type="predicted"/>
<evidence type="ECO:0000313" key="2">
    <source>
        <dbReference type="Proteomes" id="UP001595748"/>
    </source>
</evidence>
<accession>A0ABV8AET5</accession>
<dbReference type="Proteomes" id="UP001595748">
    <property type="component" value="Unassembled WGS sequence"/>
</dbReference>
<gene>
    <name evidence="1" type="ORF">ACFOPQ_20400</name>
</gene>
<dbReference type="RefSeq" id="WP_380081061.1">
    <property type="nucleotide sequence ID" value="NZ_JBHRZF010000231.1"/>
</dbReference>
<reference evidence="2" key="1">
    <citation type="journal article" date="2019" name="Int. J. Syst. Evol. Microbiol.">
        <title>The Global Catalogue of Microorganisms (GCM) 10K type strain sequencing project: providing services to taxonomists for standard genome sequencing and annotation.</title>
        <authorList>
            <consortium name="The Broad Institute Genomics Platform"/>
            <consortium name="The Broad Institute Genome Sequencing Center for Infectious Disease"/>
            <person name="Wu L."/>
            <person name="Ma J."/>
        </authorList>
    </citation>
    <scope>NUCLEOTIDE SEQUENCE [LARGE SCALE GENOMIC DNA]</scope>
    <source>
        <strain evidence="2">CCTCC AB 2013263</strain>
    </source>
</reference>